<gene>
    <name evidence="1" type="ORF">SDC9_208437</name>
</gene>
<dbReference type="AlphaFoldDB" id="A0A645JB98"/>
<protein>
    <submittedName>
        <fullName evidence="1">Uncharacterized protein</fullName>
    </submittedName>
</protein>
<reference evidence="1" key="1">
    <citation type="submission" date="2019-08" db="EMBL/GenBank/DDBJ databases">
        <authorList>
            <person name="Kucharzyk K."/>
            <person name="Murdoch R.W."/>
            <person name="Higgins S."/>
            <person name="Loffler F."/>
        </authorList>
    </citation>
    <scope>NUCLEOTIDE SEQUENCE</scope>
</reference>
<name>A0A645JB98_9ZZZZ</name>
<proteinExistence type="predicted"/>
<dbReference type="EMBL" id="VSSQ01136326">
    <property type="protein sequence ID" value="MPN60706.1"/>
    <property type="molecule type" value="Genomic_DNA"/>
</dbReference>
<evidence type="ECO:0000313" key="1">
    <source>
        <dbReference type="EMBL" id="MPN60706.1"/>
    </source>
</evidence>
<sequence>MPVGESLDVLVRVAVEELELLGVGELVMLGRSPDGMN</sequence>
<organism evidence="1">
    <name type="scientific">bioreactor metagenome</name>
    <dbReference type="NCBI Taxonomy" id="1076179"/>
    <lineage>
        <taxon>unclassified sequences</taxon>
        <taxon>metagenomes</taxon>
        <taxon>ecological metagenomes</taxon>
    </lineage>
</organism>
<accession>A0A645JB98</accession>
<comment type="caution">
    <text evidence="1">The sequence shown here is derived from an EMBL/GenBank/DDBJ whole genome shotgun (WGS) entry which is preliminary data.</text>
</comment>